<feature type="domain" description="DUF7736" evidence="1">
    <location>
        <begin position="8"/>
        <end position="63"/>
    </location>
</feature>
<dbReference type="GeneID" id="77953063"/>
<proteinExistence type="predicted"/>
<protein>
    <recommendedName>
        <fullName evidence="1">DUF7736 domain-containing protein</fullName>
    </recommendedName>
</protein>
<keyword evidence="3" id="KW-1185">Reference proteome</keyword>
<name>A0A3G3LZJ1_9CAUD</name>
<gene>
    <name evidence="2" type="primary">127</name>
    <name evidence="2" type="ORF">PBI_CANTARE_127</name>
</gene>
<dbReference type="RefSeq" id="YP_010676702.1">
    <property type="nucleotide sequence ID" value="NC_071014.1"/>
</dbReference>
<dbReference type="InterPro" id="IPR056638">
    <property type="entry name" value="DUF7736"/>
</dbReference>
<dbReference type="Proteomes" id="UP000279277">
    <property type="component" value="Segment"/>
</dbReference>
<dbReference type="KEGG" id="vg:77953063"/>
<sequence>MAKATLTTGQVISLGDGRFACEVDEIYTALNTLLDDNLFTHQLPRGFEHVQQTVIDACPWVEDLPEIEYTPREPKATTVKKWVVSISEKVGETHEIPDASEGWGHKHPLVELAEMVTKDKN</sequence>
<organism evidence="2 3">
    <name type="scientific">Brevibacterium phage Cantare</name>
    <dbReference type="NCBI Taxonomy" id="2338395"/>
    <lineage>
        <taxon>Viruses</taxon>
        <taxon>Duplodnaviria</taxon>
        <taxon>Heunggongvirae</taxon>
        <taxon>Uroviricota</taxon>
        <taxon>Caudoviricetes</taxon>
        <taxon>Cantarevirus</taxon>
        <taxon>Cantarevirus cantare</taxon>
    </lineage>
</organism>
<evidence type="ECO:0000313" key="3">
    <source>
        <dbReference type="Proteomes" id="UP000279277"/>
    </source>
</evidence>
<evidence type="ECO:0000259" key="1">
    <source>
        <dbReference type="Pfam" id="PF24875"/>
    </source>
</evidence>
<reference evidence="2 3" key="1">
    <citation type="submission" date="2018-10" db="EMBL/GenBank/DDBJ databases">
        <authorList>
            <person name="Zack K."/>
            <person name="Garlena R.A."/>
            <person name="Russell D.A."/>
            <person name="Pope W.H."/>
            <person name="Jacobs-Sera D."/>
            <person name="Hatfull G.F."/>
        </authorList>
    </citation>
    <scope>NUCLEOTIDE SEQUENCE [LARGE SCALE GENOMIC DNA]</scope>
</reference>
<dbReference type="EMBL" id="MK016493">
    <property type="protein sequence ID" value="AYQ99347.1"/>
    <property type="molecule type" value="Genomic_DNA"/>
</dbReference>
<dbReference type="Pfam" id="PF24875">
    <property type="entry name" value="DUF7736"/>
    <property type="match status" value="1"/>
</dbReference>
<evidence type="ECO:0000313" key="2">
    <source>
        <dbReference type="EMBL" id="AYQ99347.1"/>
    </source>
</evidence>
<accession>A0A3G3LZJ1</accession>